<evidence type="ECO:0000313" key="3">
    <source>
        <dbReference type="EMBL" id="PNS96323.1"/>
    </source>
</evidence>
<evidence type="ECO:0000259" key="2">
    <source>
        <dbReference type="Pfam" id="PF13839"/>
    </source>
</evidence>
<evidence type="ECO:0000313" key="4">
    <source>
        <dbReference type="Proteomes" id="UP000006729"/>
    </source>
</evidence>
<feature type="domain" description="Trichome birefringence-like C-terminal" evidence="2">
    <location>
        <begin position="5"/>
        <end position="44"/>
    </location>
</feature>
<sequence>MVVGPDGHPNHYGHWSPENVTLADRVHWCLPGPTDTWKELLLQMLKRERWRGAVWLQKKKCMLTHLSRFSHWQMAGRSLCVECEGTWF</sequence>
<dbReference type="AlphaFoldDB" id="A0A2K1X6B3"/>
<dbReference type="Proteomes" id="UP000006729">
    <property type="component" value="Chromosome 17"/>
</dbReference>
<dbReference type="InParanoid" id="A0A2K1X6B3"/>
<proteinExistence type="inferred from homology"/>
<dbReference type="InterPro" id="IPR026057">
    <property type="entry name" value="TBL_C"/>
</dbReference>
<dbReference type="Pfam" id="PF13839">
    <property type="entry name" value="PC-Esterase"/>
    <property type="match status" value="1"/>
</dbReference>
<dbReference type="GO" id="GO:0016740">
    <property type="term" value="F:transferase activity"/>
    <property type="evidence" value="ECO:0007669"/>
    <property type="project" value="InterPro"/>
</dbReference>
<dbReference type="EMBL" id="CM009306">
    <property type="protein sequence ID" value="PNS96323.1"/>
    <property type="molecule type" value="Genomic_DNA"/>
</dbReference>
<evidence type="ECO:0000256" key="1">
    <source>
        <dbReference type="ARBA" id="ARBA00007727"/>
    </source>
</evidence>
<keyword evidence="4" id="KW-1185">Reference proteome</keyword>
<dbReference type="STRING" id="3694.A0A2K1X6B3"/>
<organism evidence="3 4">
    <name type="scientific">Populus trichocarpa</name>
    <name type="common">Western balsam poplar</name>
    <name type="synonym">Populus balsamifera subsp. trichocarpa</name>
    <dbReference type="NCBI Taxonomy" id="3694"/>
    <lineage>
        <taxon>Eukaryota</taxon>
        <taxon>Viridiplantae</taxon>
        <taxon>Streptophyta</taxon>
        <taxon>Embryophyta</taxon>
        <taxon>Tracheophyta</taxon>
        <taxon>Spermatophyta</taxon>
        <taxon>Magnoliopsida</taxon>
        <taxon>eudicotyledons</taxon>
        <taxon>Gunneridae</taxon>
        <taxon>Pentapetalae</taxon>
        <taxon>rosids</taxon>
        <taxon>fabids</taxon>
        <taxon>Malpighiales</taxon>
        <taxon>Salicaceae</taxon>
        <taxon>Saliceae</taxon>
        <taxon>Populus</taxon>
    </lineage>
</organism>
<gene>
    <name evidence="3" type="ORF">POPTR_017G110100</name>
</gene>
<name>A0A2K1X6B3_POPTR</name>
<accession>A0A2K1X6B3</accession>
<comment type="similarity">
    <text evidence="1">Belongs to the PC-esterase family. TBL subfamily.</text>
</comment>
<protein>
    <recommendedName>
        <fullName evidence="2">Trichome birefringence-like C-terminal domain-containing protein</fullName>
    </recommendedName>
</protein>
<reference evidence="3 4" key="1">
    <citation type="journal article" date="2006" name="Science">
        <title>The genome of black cottonwood, Populus trichocarpa (Torr. &amp; Gray).</title>
        <authorList>
            <person name="Tuskan G.A."/>
            <person name="Difazio S."/>
            <person name="Jansson S."/>
            <person name="Bohlmann J."/>
            <person name="Grigoriev I."/>
            <person name="Hellsten U."/>
            <person name="Putnam N."/>
            <person name="Ralph S."/>
            <person name="Rombauts S."/>
            <person name="Salamov A."/>
            <person name="Schein J."/>
            <person name="Sterck L."/>
            <person name="Aerts A."/>
            <person name="Bhalerao R.R."/>
            <person name="Bhalerao R.P."/>
            <person name="Blaudez D."/>
            <person name="Boerjan W."/>
            <person name="Brun A."/>
            <person name="Brunner A."/>
            <person name="Busov V."/>
            <person name="Campbell M."/>
            <person name="Carlson J."/>
            <person name="Chalot M."/>
            <person name="Chapman J."/>
            <person name="Chen G.L."/>
            <person name="Cooper D."/>
            <person name="Coutinho P.M."/>
            <person name="Couturier J."/>
            <person name="Covert S."/>
            <person name="Cronk Q."/>
            <person name="Cunningham R."/>
            <person name="Davis J."/>
            <person name="Degroeve S."/>
            <person name="Dejardin A."/>
            <person name="Depamphilis C."/>
            <person name="Detter J."/>
            <person name="Dirks B."/>
            <person name="Dubchak I."/>
            <person name="Duplessis S."/>
            <person name="Ehlting J."/>
            <person name="Ellis B."/>
            <person name="Gendler K."/>
            <person name="Goodstein D."/>
            <person name="Gribskov M."/>
            <person name="Grimwood J."/>
            <person name="Groover A."/>
            <person name="Gunter L."/>
            <person name="Hamberger B."/>
            <person name="Heinze B."/>
            <person name="Helariutta Y."/>
            <person name="Henrissat B."/>
            <person name="Holligan D."/>
            <person name="Holt R."/>
            <person name="Huang W."/>
            <person name="Islam-Faridi N."/>
            <person name="Jones S."/>
            <person name="Jones-Rhoades M."/>
            <person name="Jorgensen R."/>
            <person name="Joshi C."/>
            <person name="Kangasjarvi J."/>
            <person name="Karlsson J."/>
            <person name="Kelleher C."/>
            <person name="Kirkpatrick R."/>
            <person name="Kirst M."/>
            <person name="Kohler A."/>
            <person name="Kalluri U."/>
            <person name="Larimer F."/>
            <person name="Leebens-Mack J."/>
            <person name="Leple J.C."/>
            <person name="Locascio P."/>
            <person name="Lou Y."/>
            <person name="Lucas S."/>
            <person name="Martin F."/>
            <person name="Montanini B."/>
            <person name="Napoli C."/>
            <person name="Nelson D.R."/>
            <person name="Nelson C."/>
            <person name="Nieminen K."/>
            <person name="Nilsson O."/>
            <person name="Pereda V."/>
            <person name="Peter G."/>
            <person name="Philippe R."/>
            <person name="Pilate G."/>
            <person name="Poliakov A."/>
            <person name="Razumovskaya J."/>
            <person name="Richardson P."/>
            <person name="Rinaldi C."/>
            <person name="Ritland K."/>
            <person name="Rouze P."/>
            <person name="Ryaboy D."/>
            <person name="Schmutz J."/>
            <person name="Schrader J."/>
            <person name="Segerman B."/>
            <person name="Shin H."/>
            <person name="Siddiqui A."/>
            <person name="Sterky F."/>
            <person name="Terry A."/>
            <person name="Tsai C.J."/>
            <person name="Uberbacher E."/>
            <person name="Unneberg P."/>
            <person name="Vahala J."/>
            <person name="Wall K."/>
            <person name="Wessler S."/>
            <person name="Yang G."/>
            <person name="Yin T."/>
            <person name="Douglas C."/>
            <person name="Marra M."/>
            <person name="Sandberg G."/>
            <person name="Van de Peer Y."/>
            <person name="Rokhsar D."/>
        </authorList>
    </citation>
    <scope>NUCLEOTIDE SEQUENCE [LARGE SCALE GENOMIC DNA]</scope>
    <source>
        <strain evidence="4">cv. Nisqually</strain>
    </source>
</reference>